<gene>
    <name evidence="3" type="ORF">N177_3582</name>
</gene>
<dbReference type="PATRIC" id="fig|631454.5.peg.3543"/>
<dbReference type="GO" id="GO:0004309">
    <property type="term" value="F:exopolyphosphatase activity"/>
    <property type="evidence" value="ECO:0007669"/>
    <property type="project" value="UniProtKB-EC"/>
</dbReference>
<evidence type="ECO:0000313" key="4">
    <source>
        <dbReference type="Proteomes" id="UP000017819"/>
    </source>
</evidence>
<dbReference type="CDD" id="cd24052">
    <property type="entry name" value="ASKHA_NBD_HpPPX-GppA-like"/>
    <property type="match status" value="1"/>
</dbReference>
<dbReference type="EC" id="3.6.1.11" evidence="3"/>
<evidence type="ECO:0000313" key="3">
    <source>
        <dbReference type="EMBL" id="ESR23514.1"/>
    </source>
</evidence>
<organism evidence="3 4">
    <name type="scientific">Lutibaculum baratangense AMV1</name>
    <dbReference type="NCBI Taxonomy" id="631454"/>
    <lineage>
        <taxon>Bacteria</taxon>
        <taxon>Pseudomonadati</taxon>
        <taxon>Pseudomonadota</taxon>
        <taxon>Alphaproteobacteria</taxon>
        <taxon>Hyphomicrobiales</taxon>
        <taxon>Tepidamorphaceae</taxon>
        <taxon>Lutibaculum</taxon>
    </lineage>
</organism>
<proteinExistence type="predicted"/>
<dbReference type="Pfam" id="PF21697">
    <property type="entry name" value="Ppx_C"/>
    <property type="match status" value="1"/>
</dbReference>
<dbReference type="SUPFAM" id="SSF109604">
    <property type="entry name" value="HD-domain/PDEase-like"/>
    <property type="match status" value="1"/>
</dbReference>
<comment type="caution">
    <text evidence="3">The sequence shown here is derived from an EMBL/GenBank/DDBJ whole genome shotgun (WGS) entry which is preliminary data.</text>
</comment>
<dbReference type="Proteomes" id="UP000017819">
    <property type="component" value="Unassembled WGS sequence"/>
</dbReference>
<dbReference type="Gene3D" id="3.30.420.40">
    <property type="match status" value="1"/>
</dbReference>
<dbReference type="Gene3D" id="3.30.420.150">
    <property type="entry name" value="Exopolyphosphatase. Domain 2"/>
    <property type="match status" value="1"/>
</dbReference>
<accession>V4RDR6</accession>
<evidence type="ECO:0000259" key="2">
    <source>
        <dbReference type="Pfam" id="PF21697"/>
    </source>
</evidence>
<dbReference type="eggNOG" id="COG0248">
    <property type="taxonomic scope" value="Bacteria"/>
</dbReference>
<sequence length="507" mass="54514">MRAAEQAAPGRLPGLRPVGVVDIGSNSVRLVVYEGLSRSPTPLFNEKVLCGLGRHVASKGILDEDAIDKALTALRRFKALANCLEVQSLHVIATAAAREASNGPAFVEACERICGTEVRVLTGPEEAELSAFGVLAGMHRPAGLVGDMGGGSLEIVDIDAQHIGEGATMPLGGLRLMDVAGRSLKKAEKFVSDTFDAMPDLAAGRDRDFYAIGGTFRALARLHMAQSGYTLHVMHGYTIPAQAAIEFCGLVKSEKPGTLGGISAVSEARQGLLPYGAIVLEQLLRRAEPNRVVISAYGVREGLLYTLLPEFERQQDPLLVACAQLGYLRSRSPDAGEELFEWTSMLFEQAGLDETPEERRLRHAACLVVDIGWRAHPDYRGEQSLNILANASLSGIDHPGRAFLSLAIYYRYAGLVSDEMSPQIRELASPRLLHRARVLGGAMRVALLLCGGMSGILSHTPIRLENEVLTLSLDGEAAALAGSRVETRLKNLAKLLSCRWAIEAPPE</sequence>
<dbReference type="InterPro" id="IPR003695">
    <property type="entry name" value="Ppx_GppA_N"/>
</dbReference>
<evidence type="ECO:0000259" key="1">
    <source>
        <dbReference type="Pfam" id="PF02541"/>
    </source>
</evidence>
<dbReference type="EMBL" id="AWXZ01000039">
    <property type="protein sequence ID" value="ESR23514.1"/>
    <property type="molecule type" value="Genomic_DNA"/>
</dbReference>
<dbReference type="Pfam" id="PF02541">
    <property type="entry name" value="Ppx-GppA"/>
    <property type="match status" value="1"/>
</dbReference>
<dbReference type="Gene3D" id="1.10.3210.10">
    <property type="entry name" value="Hypothetical protein af1432"/>
    <property type="match status" value="1"/>
</dbReference>
<protein>
    <submittedName>
        <fullName evidence="3">Exopolyphosphatase</fullName>
        <ecNumber evidence="3">3.6.1.11</ecNumber>
    </submittedName>
</protein>
<dbReference type="InterPro" id="IPR048951">
    <property type="entry name" value="Ppx_C"/>
</dbReference>
<dbReference type="InterPro" id="IPR050273">
    <property type="entry name" value="GppA/Ppx_hydrolase"/>
</dbReference>
<feature type="domain" description="Ppx/GppA phosphatase N-terminal" evidence="1">
    <location>
        <begin position="32"/>
        <end position="310"/>
    </location>
</feature>
<dbReference type="PANTHER" id="PTHR30005:SF0">
    <property type="entry name" value="RETROGRADE REGULATION PROTEIN 2"/>
    <property type="match status" value="1"/>
</dbReference>
<keyword evidence="4" id="KW-1185">Reference proteome</keyword>
<feature type="domain" description="Exopolyphosphatase C-terminal" evidence="2">
    <location>
        <begin position="318"/>
        <end position="498"/>
    </location>
</feature>
<dbReference type="AlphaFoldDB" id="V4RDR6"/>
<dbReference type="PANTHER" id="PTHR30005">
    <property type="entry name" value="EXOPOLYPHOSPHATASE"/>
    <property type="match status" value="1"/>
</dbReference>
<reference evidence="3 4" key="1">
    <citation type="journal article" date="2014" name="Genome Announc.">
        <title>Draft Genome Sequence of Lutibaculum baratangense Strain AMV1T, Isolated from a Mud Volcano in Andamans, India.</title>
        <authorList>
            <person name="Singh A."/>
            <person name="Sreenivas A."/>
            <person name="Sathyanarayana Reddy G."/>
            <person name="Pinnaka A.K."/>
            <person name="Shivaji S."/>
        </authorList>
    </citation>
    <scope>NUCLEOTIDE SEQUENCE [LARGE SCALE GENOMIC DNA]</scope>
    <source>
        <strain evidence="3 4">AMV1</strain>
    </source>
</reference>
<name>V4RDR6_9HYPH</name>
<dbReference type="SUPFAM" id="SSF53067">
    <property type="entry name" value="Actin-like ATPase domain"/>
    <property type="match status" value="2"/>
</dbReference>
<keyword evidence="3" id="KW-0378">Hydrolase</keyword>
<dbReference type="InterPro" id="IPR043129">
    <property type="entry name" value="ATPase_NBD"/>
</dbReference>
<dbReference type="STRING" id="631454.N177_3582"/>